<protein>
    <submittedName>
        <fullName evidence="1">Uncharacterized protein</fullName>
    </submittedName>
</protein>
<dbReference type="GO" id="GO:0016559">
    <property type="term" value="P:peroxisome fission"/>
    <property type="evidence" value="ECO:0007669"/>
    <property type="project" value="InterPro"/>
</dbReference>
<dbReference type="GO" id="GO:0005778">
    <property type="term" value="C:peroxisomal membrane"/>
    <property type="evidence" value="ECO:0007669"/>
    <property type="project" value="UniProtKB-SubCell"/>
</dbReference>
<name>A0ABR1BQV3_NECAM</name>
<accession>A0ABR1BQV3</accession>
<dbReference type="PANTHER" id="PTHR20990:SF1">
    <property type="entry name" value="PEROXISOMAL MEMBRANE PROTEIN 11C"/>
    <property type="match status" value="1"/>
</dbReference>
<organism evidence="1 2">
    <name type="scientific">Necator americanus</name>
    <name type="common">Human hookworm</name>
    <dbReference type="NCBI Taxonomy" id="51031"/>
    <lineage>
        <taxon>Eukaryota</taxon>
        <taxon>Metazoa</taxon>
        <taxon>Ecdysozoa</taxon>
        <taxon>Nematoda</taxon>
        <taxon>Chromadorea</taxon>
        <taxon>Rhabditida</taxon>
        <taxon>Rhabditina</taxon>
        <taxon>Rhabditomorpha</taxon>
        <taxon>Strongyloidea</taxon>
        <taxon>Ancylostomatidae</taxon>
        <taxon>Bunostominae</taxon>
        <taxon>Necator</taxon>
    </lineage>
</organism>
<dbReference type="PANTHER" id="PTHR20990">
    <property type="entry name" value="PEROXISOMAL BIOGENESIS FACTOR 11"/>
    <property type="match status" value="1"/>
</dbReference>
<evidence type="ECO:0000313" key="2">
    <source>
        <dbReference type="Proteomes" id="UP001303046"/>
    </source>
</evidence>
<dbReference type="KEGG" id="nai:NECAME_08603"/>
<dbReference type="EMBL" id="JAVFWL010000001">
    <property type="protein sequence ID" value="KAK6728782.1"/>
    <property type="molecule type" value="Genomic_DNA"/>
</dbReference>
<dbReference type="InterPro" id="IPR026510">
    <property type="entry name" value="PEX11C_met"/>
</dbReference>
<sequence>MLDNLARVLSSYAGRDKVVRSLAFFLILKAQSSPNKEALLALAKQCSAARLVLRQFNHPSMIKSCQQLLTTEPTDPVDYACSTAVTGVYTVYGFVEMFAWLADAKIVAMDAGSLYRWCVYLWITALIAGIIRQIHLILRKGWEKTSDDIFTLVGLTSDFISGVNSLPHNILWAGKLSSSQSATFSLIASLVGLYRLF</sequence>
<keyword evidence="2" id="KW-1185">Reference proteome</keyword>
<reference evidence="1 2" key="1">
    <citation type="submission" date="2023-08" db="EMBL/GenBank/DDBJ databases">
        <title>A Necator americanus chromosomal reference genome.</title>
        <authorList>
            <person name="Ilik V."/>
            <person name="Petrzelkova K.J."/>
            <person name="Pardy F."/>
            <person name="Fuh T."/>
            <person name="Niatou-Singa F.S."/>
            <person name="Gouil Q."/>
            <person name="Baker L."/>
            <person name="Ritchie M.E."/>
            <person name="Jex A.R."/>
            <person name="Gazzola D."/>
            <person name="Li H."/>
            <person name="Toshio Fujiwara R."/>
            <person name="Zhan B."/>
            <person name="Aroian R.V."/>
            <person name="Pafco B."/>
            <person name="Schwarz E.M."/>
        </authorList>
    </citation>
    <scope>NUCLEOTIDE SEQUENCE [LARGE SCALE GENOMIC DNA]</scope>
    <source>
        <strain evidence="1 2">Aroian</strain>
        <tissue evidence="1">Whole animal</tissue>
    </source>
</reference>
<dbReference type="InterPro" id="IPR008733">
    <property type="entry name" value="PEX11"/>
</dbReference>
<gene>
    <name evidence="1" type="primary">Necator_chrI.g2186</name>
    <name evidence="1" type="ORF">RB195_006059</name>
</gene>
<dbReference type="Proteomes" id="UP001303046">
    <property type="component" value="Unassembled WGS sequence"/>
</dbReference>
<dbReference type="Pfam" id="PF05648">
    <property type="entry name" value="PEX11"/>
    <property type="match status" value="1"/>
</dbReference>
<comment type="caution">
    <text evidence="1">The sequence shown here is derived from an EMBL/GenBank/DDBJ whole genome shotgun (WGS) entry which is preliminary data.</text>
</comment>
<dbReference type="CTD" id="25348632"/>
<evidence type="ECO:0000313" key="1">
    <source>
        <dbReference type="EMBL" id="KAK6728782.1"/>
    </source>
</evidence>
<proteinExistence type="predicted"/>